<feature type="transmembrane region" description="Helical" evidence="1">
    <location>
        <begin position="112"/>
        <end position="129"/>
    </location>
</feature>
<name>A0ABN3MML9_9ACTN</name>
<protein>
    <recommendedName>
        <fullName evidence="2">DUF2231 domain-containing protein</fullName>
    </recommendedName>
</protein>
<reference evidence="3 4" key="1">
    <citation type="journal article" date="2019" name="Int. J. Syst. Evol. Microbiol.">
        <title>The Global Catalogue of Microorganisms (GCM) 10K type strain sequencing project: providing services to taxonomists for standard genome sequencing and annotation.</title>
        <authorList>
            <consortium name="The Broad Institute Genomics Platform"/>
            <consortium name="The Broad Institute Genome Sequencing Center for Infectious Disease"/>
            <person name="Wu L."/>
            <person name="Ma J."/>
        </authorList>
    </citation>
    <scope>NUCLEOTIDE SEQUENCE [LARGE SCALE GENOMIC DNA]</scope>
    <source>
        <strain evidence="3 4">JCM 6307</strain>
    </source>
</reference>
<organism evidence="3 4">
    <name type="scientific">Streptomyces thermolineatus</name>
    <dbReference type="NCBI Taxonomy" id="44033"/>
    <lineage>
        <taxon>Bacteria</taxon>
        <taxon>Bacillati</taxon>
        <taxon>Actinomycetota</taxon>
        <taxon>Actinomycetes</taxon>
        <taxon>Kitasatosporales</taxon>
        <taxon>Streptomycetaceae</taxon>
        <taxon>Streptomyces</taxon>
    </lineage>
</organism>
<gene>
    <name evidence="3" type="ORF">GCM10010406_46470</name>
</gene>
<dbReference type="PROSITE" id="PS00399">
    <property type="entry name" value="SUCCINYL_COA_LIG_2"/>
    <property type="match status" value="1"/>
</dbReference>
<keyword evidence="1" id="KW-0472">Membrane</keyword>
<keyword evidence="1" id="KW-0812">Transmembrane</keyword>
<evidence type="ECO:0000313" key="4">
    <source>
        <dbReference type="Proteomes" id="UP001501358"/>
    </source>
</evidence>
<evidence type="ECO:0000313" key="3">
    <source>
        <dbReference type="EMBL" id="GAA2504556.1"/>
    </source>
</evidence>
<evidence type="ECO:0000256" key="1">
    <source>
        <dbReference type="SAM" id="Phobius"/>
    </source>
</evidence>
<dbReference type="Proteomes" id="UP001501358">
    <property type="component" value="Unassembled WGS sequence"/>
</dbReference>
<feature type="transmembrane region" description="Helical" evidence="1">
    <location>
        <begin position="156"/>
        <end position="178"/>
    </location>
</feature>
<dbReference type="InterPro" id="IPR019251">
    <property type="entry name" value="DUF2231_TM"/>
</dbReference>
<dbReference type="EMBL" id="BAAATA010000036">
    <property type="protein sequence ID" value="GAA2504556.1"/>
    <property type="molecule type" value="Genomic_DNA"/>
</dbReference>
<keyword evidence="4" id="KW-1185">Reference proteome</keyword>
<feature type="transmembrane region" description="Helical" evidence="1">
    <location>
        <begin position="38"/>
        <end position="60"/>
    </location>
</feature>
<feature type="domain" description="DUF2231" evidence="2">
    <location>
        <begin position="32"/>
        <end position="192"/>
    </location>
</feature>
<dbReference type="Pfam" id="PF09990">
    <property type="entry name" value="DUF2231"/>
    <property type="match status" value="1"/>
</dbReference>
<keyword evidence="1" id="KW-1133">Transmembrane helix</keyword>
<sequence length="210" mass="21789">MPGSGGAGTLAEYRAPYPPEGTAPVELTTFNGPPAHVLLAHFVVVLVLLAALGLVVCAIWPAIMARAGIGLPLLALVSLILVPLTTEAGEWLEDRVDETALVEEHAELGESLLPWVIGLFVLSALLWFFRRRASAAAPAAGPADAPARSAAFADSLPFRVVAVVLSLVVGIGAAVQVYRIGHSGAEAVWKDNFSPTPLEKGGNEGGEEGE</sequence>
<accession>A0ABN3MML9</accession>
<comment type="caution">
    <text evidence="3">The sequence shown here is derived from an EMBL/GenBank/DDBJ whole genome shotgun (WGS) entry which is preliminary data.</text>
</comment>
<evidence type="ECO:0000259" key="2">
    <source>
        <dbReference type="Pfam" id="PF09990"/>
    </source>
</evidence>
<dbReference type="InterPro" id="IPR017440">
    <property type="entry name" value="Cit_synth/succinyl-CoA_lig_AS"/>
</dbReference>
<feature type="transmembrane region" description="Helical" evidence="1">
    <location>
        <begin position="67"/>
        <end position="86"/>
    </location>
</feature>
<proteinExistence type="predicted"/>